<dbReference type="GO" id="GO:0006355">
    <property type="term" value="P:regulation of DNA-templated transcription"/>
    <property type="evidence" value="ECO:0007669"/>
    <property type="project" value="InterPro"/>
</dbReference>
<dbReference type="GO" id="GO:0000976">
    <property type="term" value="F:transcription cis-regulatory region binding"/>
    <property type="evidence" value="ECO:0007669"/>
    <property type="project" value="TreeGrafter"/>
</dbReference>
<feature type="DNA-binding region" description="OmpR/PhoB-type" evidence="7">
    <location>
        <begin position="110"/>
        <end position="207"/>
    </location>
</feature>
<dbReference type="GO" id="GO:0000156">
    <property type="term" value="F:phosphorelay response regulator activity"/>
    <property type="evidence" value="ECO:0007669"/>
    <property type="project" value="TreeGrafter"/>
</dbReference>
<proteinExistence type="predicted"/>
<dbReference type="Proteomes" id="UP000307790">
    <property type="component" value="Unassembled WGS sequence"/>
</dbReference>
<dbReference type="InterPro" id="IPR039420">
    <property type="entry name" value="WalR-like"/>
</dbReference>
<dbReference type="SUPFAM" id="SSF52172">
    <property type="entry name" value="CheY-like"/>
    <property type="match status" value="1"/>
</dbReference>
<dbReference type="GO" id="GO:0005829">
    <property type="term" value="C:cytosol"/>
    <property type="evidence" value="ECO:0007669"/>
    <property type="project" value="TreeGrafter"/>
</dbReference>
<evidence type="ECO:0000256" key="2">
    <source>
        <dbReference type="ARBA" id="ARBA00023012"/>
    </source>
</evidence>
<dbReference type="InterPro" id="IPR001789">
    <property type="entry name" value="Sig_transdc_resp-reg_receiver"/>
</dbReference>
<reference evidence="10 11" key="1">
    <citation type="submission" date="2019-05" db="EMBL/GenBank/DDBJ databases">
        <title>Genome sequences of Thalassotalea litorea 1K03283.</title>
        <authorList>
            <person name="Zhang D."/>
        </authorList>
    </citation>
    <scope>NUCLEOTIDE SEQUENCE [LARGE SCALE GENOMIC DNA]</scope>
    <source>
        <strain evidence="10 11">MCCC 1K03283</strain>
    </source>
</reference>
<organism evidence="10 11">
    <name type="scientific">Thalassotalea litorea</name>
    <dbReference type="NCBI Taxonomy" id="2020715"/>
    <lineage>
        <taxon>Bacteria</taxon>
        <taxon>Pseudomonadati</taxon>
        <taxon>Pseudomonadota</taxon>
        <taxon>Gammaproteobacteria</taxon>
        <taxon>Alteromonadales</taxon>
        <taxon>Colwelliaceae</taxon>
        <taxon>Thalassotalea</taxon>
    </lineage>
</organism>
<keyword evidence="3" id="KW-0805">Transcription regulation</keyword>
<keyword evidence="11" id="KW-1185">Reference proteome</keyword>
<feature type="domain" description="Response regulatory" evidence="8">
    <location>
        <begin position="1"/>
        <end position="102"/>
    </location>
</feature>
<dbReference type="GO" id="GO:0032993">
    <property type="term" value="C:protein-DNA complex"/>
    <property type="evidence" value="ECO:0007669"/>
    <property type="project" value="TreeGrafter"/>
</dbReference>
<evidence type="ECO:0000256" key="7">
    <source>
        <dbReference type="PROSITE-ProRule" id="PRU01091"/>
    </source>
</evidence>
<keyword evidence="1 6" id="KW-0597">Phosphoprotein</keyword>
<dbReference type="Gene3D" id="1.10.10.10">
    <property type="entry name" value="Winged helix-like DNA-binding domain superfamily/Winged helix DNA-binding domain"/>
    <property type="match status" value="1"/>
</dbReference>
<dbReference type="InterPro" id="IPR011006">
    <property type="entry name" value="CheY-like_superfamily"/>
</dbReference>
<evidence type="ECO:0000256" key="5">
    <source>
        <dbReference type="ARBA" id="ARBA00023163"/>
    </source>
</evidence>
<dbReference type="SMART" id="SM00862">
    <property type="entry name" value="Trans_reg_C"/>
    <property type="match status" value="1"/>
</dbReference>
<evidence type="ECO:0000313" key="11">
    <source>
        <dbReference type="Proteomes" id="UP000307790"/>
    </source>
</evidence>
<dbReference type="InterPro" id="IPR036388">
    <property type="entry name" value="WH-like_DNA-bd_sf"/>
</dbReference>
<dbReference type="CDD" id="cd00383">
    <property type="entry name" value="trans_reg_C"/>
    <property type="match status" value="1"/>
</dbReference>
<keyword evidence="4 7" id="KW-0238">DNA-binding</keyword>
<evidence type="ECO:0000256" key="1">
    <source>
        <dbReference type="ARBA" id="ARBA00022553"/>
    </source>
</evidence>
<evidence type="ECO:0000256" key="3">
    <source>
        <dbReference type="ARBA" id="ARBA00023015"/>
    </source>
</evidence>
<dbReference type="AlphaFoldDB" id="A0A5R9IBQ9"/>
<comment type="caution">
    <text evidence="10">The sequence shown here is derived from an EMBL/GenBank/DDBJ whole genome shotgun (WGS) entry which is preliminary data.</text>
</comment>
<evidence type="ECO:0000259" key="9">
    <source>
        <dbReference type="PROSITE" id="PS51755"/>
    </source>
</evidence>
<evidence type="ECO:0000313" key="10">
    <source>
        <dbReference type="EMBL" id="TLU61041.1"/>
    </source>
</evidence>
<dbReference type="OrthoDB" id="9802426at2"/>
<dbReference type="PANTHER" id="PTHR48111">
    <property type="entry name" value="REGULATOR OF RPOS"/>
    <property type="match status" value="1"/>
</dbReference>
<dbReference type="PANTHER" id="PTHR48111:SF22">
    <property type="entry name" value="REGULATOR OF RPOS"/>
    <property type="match status" value="1"/>
</dbReference>
<dbReference type="Pfam" id="PF00486">
    <property type="entry name" value="Trans_reg_C"/>
    <property type="match status" value="1"/>
</dbReference>
<evidence type="ECO:0000256" key="4">
    <source>
        <dbReference type="ARBA" id="ARBA00023125"/>
    </source>
</evidence>
<dbReference type="PROSITE" id="PS51755">
    <property type="entry name" value="OMPR_PHOB"/>
    <property type="match status" value="1"/>
</dbReference>
<name>A0A5R9IBQ9_9GAMM</name>
<sequence>MVEFLSGHQYQVDYADNGTLGEHLALSNIYDVILLDLNLPDIDGLDLCTQIKSKANYNPPILMLTARDSFKDKAAGFHQGADDYLTKPFDLRELPLRCEALARRHNLHRSKVLTHGEITLDLDSKTATRKGQPLSLTGIGFKILKILIDAHPQPVSRSMLIHKLWGDFPPASDALKSHIYALRKSLDKPYYKPLLTTLNHIGFKLERSKTDDTNTND</sequence>
<evidence type="ECO:0000256" key="6">
    <source>
        <dbReference type="PROSITE-ProRule" id="PRU00169"/>
    </source>
</evidence>
<protein>
    <submittedName>
        <fullName evidence="10">Response regulator transcription factor</fullName>
    </submittedName>
</protein>
<keyword evidence="5" id="KW-0804">Transcription</keyword>
<dbReference type="Gene3D" id="3.40.50.2300">
    <property type="match status" value="1"/>
</dbReference>
<feature type="domain" description="OmpR/PhoB-type" evidence="9">
    <location>
        <begin position="110"/>
        <end position="207"/>
    </location>
</feature>
<keyword evidence="2" id="KW-0902">Two-component regulatory system</keyword>
<dbReference type="Gene3D" id="6.10.250.690">
    <property type="match status" value="1"/>
</dbReference>
<gene>
    <name evidence="10" type="ORF">FE810_16035</name>
</gene>
<dbReference type="EMBL" id="VCBC01000021">
    <property type="protein sequence ID" value="TLU61041.1"/>
    <property type="molecule type" value="Genomic_DNA"/>
</dbReference>
<dbReference type="InterPro" id="IPR001867">
    <property type="entry name" value="OmpR/PhoB-type_DNA-bd"/>
</dbReference>
<accession>A0A5R9IBQ9</accession>
<dbReference type="SMART" id="SM00448">
    <property type="entry name" value="REC"/>
    <property type="match status" value="1"/>
</dbReference>
<dbReference type="Pfam" id="PF00072">
    <property type="entry name" value="Response_reg"/>
    <property type="match status" value="1"/>
</dbReference>
<evidence type="ECO:0000259" key="8">
    <source>
        <dbReference type="PROSITE" id="PS50110"/>
    </source>
</evidence>
<dbReference type="PROSITE" id="PS50110">
    <property type="entry name" value="RESPONSE_REGULATORY"/>
    <property type="match status" value="1"/>
</dbReference>
<feature type="modified residue" description="4-aspartylphosphate" evidence="6">
    <location>
        <position position="36"/>
    </location>
</feature>